<dbReference type="InParanoid" id="A0A6I8RPB6"/>
<keyword evidence="1" id="KW-0812">Transmembrane</keyword>
<reference evidence="2" key="2">
    <citation type="submission" date="2020-05" db="UniProtKB">
        <authorList>
            <consortium name="Ensembl"/>
        </authorList>
    </citation>
    <scope>IDENTIFICATION</scope>
</reference>
<name>A0A6I8RPB6_XENTR</name>
<dbReference type="Ensembl" id="ENSXETT00000098110">
    <property type="protein sequence ID" value="ENSXETP00000083241"/>
    <property type="gene ID" value="ENSXETG00000035956"/>
</dbReference>
<feature type="transmembrane region" description="Helical" evidence="1">
    <location>
        <begin position="50"/>
        <end position="72"/>
    </location>
</feature>
<dbReference type="AlphaFoldDB" id="A0A6I8RPB6"/>
<keyword evidence="1" id="KW-0472">Membrane</keyword>
<organism evidence="2">
    <name type="scientific">Xenopus tropicalis</name>
    <name type="common">Western clawed frog</name>
    <name type="synonym">Silurana tropicalis</name>
    <dbReference type="NCBI Taxonomy" id="8364"/>
    <lineage>
        <taxon>Eukaryota</taxon>
        <taxon>Metazoa</taxon>
        <taxon>Chordata</taxon>
        <taxon>Craniata</taxon>
        <taxon>Vertebrata</taxon>
        <taxon>Euteleostomi</taxon>
        <taxon>Amphibia</taxon>
        <taxon>Batrachia</taxon>
        <taxon>Anura</taxon>
        <taxon>Pipoidea</taxon>
        <taxon>Pipidae</taxon>
        <taxon>Xenopodinae</taxon>
        <taxon>Xenopus</taxon>
        <taxon>Silurana</taxon>
    </lineage>
</organism>
<evidence type="ECO:0000313" key="2">
    <source>
        <dbReference type="Ensembl" id="ENSXETP00000083241"/>
    </source>
</evidence>
<protein>
    <submittedName>
        <fullName evidence="2">Uncharacterized protein</fullName>
    </submittedName>
</protein>
<dbReference type="GeneTree" id="ENSGT01010000229527"/>
<reference evidence="2" key="1">
    <citation type="journal article" date="2010" name="Science">
        <title>The genome of the Western clawed frog Xenopus tropicalis.</title>
        <authorList>
            <person name="Hellsten U."/>
            <person name="Harland R.M."/>
            <person name="Gilchrist M.J."/>
            <person name="Hendrix D."/>
            <person name="Jurka J."/>
            <person name="Kapitonov V."/>
            <person name="Ovcharenko I."/>
            <person name="Putnam N.H."/>
            <person name="Shu S."/>
            <person name="Taher L."/>
            <person name="Blitz I.L."/>
            <person name="Blumberg B."/>
            <person name="Dichmann D.S."/>
            <person name="Dubchak I."/>
            <person name="Amaya E."/>
            <person name="Detter J.C."/>
            <person name="Fletcher R."/>
            <person name="Gerhard D.S."/>
            <person name="Goodstein D."/>
            <person name="Graves T."/>
            <person name="Grigoriev I.V."/>
            <person name="Grimwood J."/>
            <person name="Kawashima T."/>
            <person name="Lindquist E."/>
            <person name="Lucas S.M."/>
            <person name="Mead P.E."/>
            <person name="Mitros T."/>
            <person name="Ogino H."/>
            <person name="Ohta Y."/>
            <person name="Poliakov A.V."/>
            <person name="Pollet N."/>
            <person name="Robert J."/>
            <person name="Salamov A."/>
            <person name="Sater A.K."/>
            <person name="Schmutz J."/>
            <person name="Terry A."/>
            <person name="Vize P.D."/>
            <person name="Warren W.C."/>
            <person name="Wells D."/>
            <person name="Wills A."/>
            <person name="Wilson R.K."/>
            <person name="Zimmerman L.B."/>
            <person name="Zorn A.M."/>
            <person name="Grainger R."/>
            <person name="Grammer T."/>
            <person name="Khokha M.K."/>
            <person name="Richardson P.M."/>
            <person name="Rokhsar D.S."/>
        </authorList>
    </citation>
    <scope>NUCLEOTIDE SEQUENCE [LARGE SCALE GENOMIC DNA]</scope>
    <source>
        <strain evidence="2">Nigerian</strain>
    </source>
</reference>
<evidence type="ECO:0000256" key="1">
    <source>
        <dbReference type="SAM" id="Phobius"/>
    </source>
</evidence>
<keyword evidence="1" id="KW-1133">Transmembrane helix</keyword>
<proteinExistence type="predicted"/>
<sequence length="119" mass="13232">MAGTANASSSLEHFFETSLKKLFLELHHNMSAVGGSPERRLAERDSVGPVVYIMVFIAILSFFIISLLVIAVKSRSYEQQPDHQQSSELQKACLPKTLFESNNSDFLCNNKTVSVLDPN</sequence>
<dbReference type="Bgee" id="ENSXETG00000035956">
    <property type="expression patterns" value="Expressed in neurula embryo and 4 other cell types or tissues"/>
</dbReference>
<accession>A0A6I8RPB6</accession>